<sequence length="76" mass="8627">MAQSRASQQDGWTHYWYEANAWCQLESLRNWKGRHTLTNTKTSAKGGSVVPSFPSCCIPFHIAVGGKVDRWLRSDD</sequence>
<reference evidence="1 2" key="1">
    <citation type="journal article" date="2024" name="Commun. Biol.">
        <title>Comparative genomic analysis of thermophilic fungi reveals convergent evolutionary adaptations and gene losses.</title>
        <authorList>
            <person name="Steindorff A.S."/>
            <person name="Aguilar-Pontes M.V."/>
            <person name="Robinson A.J."/>
            <person name="Andreopoulos B."/>
            <person name="LaButti K."/>
            <person name="Kuo A."/>
            <person name="Mondo S."/>
            <person name="Riley R."/>
            <person name="Otillar R."/>
            <person name="Haridas S."/>
            <person name="Lipzen A."/>
            <person name="Grimwood J."/>
            <person name="Schmutz J."/>
            <person name="Clum A."/>
            <person name="Reid I.D."/>
            <person name="Moisan M.C."/>
            <person name="Butler G."/>
            <person name="Nguyen T.T.M."/>
            <person name="Dewar K."/>
            <person name="Conant G."/>
            <person name="Drula E."/>
            <person name="Henrissat B."/>
            <person name="Hansel C."/>
            <person name="Singer S."/>
            <person name="Hutchinson M.I."/>
            <person name="de Vries R.P."/>
            <person name="Natvig D.O."/>
            <person name="Powell A.J."/>
            <person name="Tsang A."/>
            <person name="Grigoriev I.V."/>
        </authorList>
    </citation>
    <scope>NUCLEOTIDE SEQUENCE [LARGE SCALE GENOMIC DNA]</scope>
    <source>
        <strain evidence="1 2">ATCC 24622</strain>
    </source>
</reference>
<name>A0ABR3XFR5_9PEZI</name>
<gene>
    <name evidence="1" type="ORF">VTK73DRAFT_149</name>
</gene>
<dbReference type="EMBL" id="JAZHXJ010000100">
    <property type="protein sequence ID" value="KAL1874795.1"/>
    <property type="molecule type" value="Genomic_DNA"/>
</dbReference>
<evidence type="ECO:0000313" key="2">
    <source>
        <dbReference type="Proteomes" id="UP001586593"/>
    </source>
</evidence>
<comment type="caution">
    <text evidence="1">The sequence shown here is derived from an EMBL/GenBank/DDBJ whole genome shotgun (WGS) entry which is preliminary data.</text>
</comment>
<accession>A0ABR3XFR5</accession>
<organism evidence="1 2">
    <name type="scientific">Phialemonium thermophilum</name>
    <dbReference type="NCBI Taxonomy" id="223376"/>
    <lineage>
        <taxon>Eukaryota</taxon>
        <taxon>Fungi</taxon>
        <taxon>Dikarya</taxon>
        <taxon>Ascomycota</taxon>
        <taxon>Pezizomycotina</taxon>
        <taxon>Sordariomycetes</taxon>
        <taxon>Sordariomycetidae</taxon>
        <taxon>Cephalothecales</taxon>
        <taxon>Cephalothecaceae</taxon>
        <taxon>Phialemonium</taxon>
    </lineage>
</organism>
<protein>
    <submittedName>
        <fullName evidence="1">Uncharacterized protein</fullName>
    </submittedName>
</protein>
<proteinExistence type="predicted"/>
<keyword evidence="2" id="KW-1185">Reference proteome</keyword>
<evidence type="ECO:0000313" key="1">
    <source>
        <dbReference type="EMBL" id="KAL1874795.1"/>
    </source>
</evidence>
<dbReference type="Proteomes" id="UP001586593">
    <property type="component" value="Unassembled WGS sequence"/>
</dbReference>